<evidence type="ECO:0000256" key="2">
    <source>
        <dbReference type="ARBA" id="ARBA00022475"/>
    </source>
</evidence>
<dbReference type="Proteomes" id="UP000263489">
    <property type="component" value="Unassembled WGS sequence"/>
</dbReference>
<keyword evidence="2" id="KW-1003">Cell membrane</keyword>
<protein>
    <submittedName>
        <fullName evidence="5">Peptidylprolyl isomerase</fullName>
    </submittedName>
</protein>
<evidence type="ECO:0000313" key="5">
    <source>
        <dbReference type="EMBL" id="HBC33841.1"/>
    </source>
</evidence>
<keyword evidence="3" id="KW-0472">Membrane</keyword>
<comment type="caution">
    <text evidence="5">The sequence shown here is derived from an EMBL/GenBank/DDBJ whole genome shotgun (WGS) entry which is preliminary data.</text>
</comment>
<dbReference type="PANTHER" id="PTHR47529:SF1">
    <property type="entry name" value="PERIPLASMIC CHAPERONE PPID"/>
    <property type="match status" value="1"/>
</dbReference>
<dbReference type="EMBL" id="DNNA01000093">
    <property type="protein sequence ID" value="HBC33841.1"/>
    <property type="molecule type" value="Genomic_DNA"/>
</dbReference>
<evidence type="ECO:0000256" key="3">
    <source>
        <dbReference type="ARBA" id="ARBA00023136"/>
    </source>
</evidence>
<dbReference type="AlphaFoldDB" id="A0A352IQV8"/>
<organism evidence="5 6">
    <name type="scientific">Marinobacter adhaerens</name>
    <dbReference type="NCBI Taxonomy" id="1033846"/>
    <lineage>
        <taxon>Bacteria</taxon>
        <taxon>Pseudomonadati</taxon>
        <taxon>Pseudomonadota</taxon>
        <taxon>Gammaproteobacteria</taxon>
        <taxon>Pseudomonadales</taxon>
        <taxon>Marinobacteraceae</taxon>
        <taxon>Marinobacter</taxon>
    </lineage>
</organism>
<dbReference type="InterPro" id="IPR052029">
    <property type="entry name" value="PpiD_chaperone"/>
</dbReference>
<dbReference type="GO" id="GO:0003755">
    <property type="term" value="F:peptidyl-prolyl cis-trans isomerase activity"/>
    <property type="evidence" value="ECO:0007669"/>
    <property type="project" value="InterPro"/>
</dbReference>
<keyword evidence="5" id="KW-0413">Isomerase</keyword>
<proteinExistence type="predicted"/>
<gene>
    <name evidence="5" type="ORF">DC045_05855</name>
</gene>
<evidence type="ECO:0000313" key="6">
    <source>
        <dbReference type="Proteomes" id="UP000263489"/>
    </source>
</evidence>
<name>A0A352IQV8_9GAMM</name>
<accession>A0A352IQV8</accession>
<keyword evidence="4" id="KW-0143">Chaperone</keyword>
<evidence type="ECO:0000256" key="4">
    <source>
        <dbReference type="ARBA" id="ARBA00023186"/>
    </source>
</evidence>
<dbReference type="GO" id="GO:0005886">
    <property type="term" value="C:plasma membrane"/>
    <property type="evidence" value="ECO:0007669"/>
    <property type="project" value="UniProtKB-SubCell"/>
</dbReference>
<sequence length="274" mass="30209">VSEPVRTSFGVHLIRLEDVRESEVPSLDEMEDQLRRELAREKAREQFAEVRAELADSAYAADDLAGPAEELGLEVREANGVTRDGGQAPFDHAGLVRQLFSEDVLDAGYNTELIDVGDNVSVVARVNKYHEAEQLPLDQVRDQIRTTLEQRKTREALSERADAIIADLESGQSPEGIGEWSSYEGLARNASEAGPAILQQVFSLPRPADGARFGKAVMANSAAVIALDEVTDGQVSEDGTELNQLREFLASLEGQREYAAYQQFLRNRAEVERP</sequence>
<dbReference type="Gene3D" id="3.10.50.40">
    <property type="match status" value="1"/>
</dbReference>
<reference evidence="5 6" key="1">
    <citation type="journal article" date="2018" name="Nat. Biotechnol.">
        <title>A standardized bacterial taxonomy based on genome phylogeny substantially revises the tree of life.</title>
        <authorList>
            <person name="Parks D.H."/>
            <person name="Chuvochina M."/>
            <person name="Waite D.W."/>
            <person name="Rinke C."/>
            <person name="Skarshewski A."/>
            <person name="Chaumeil P.A."/>
            <person name="Hugenholtz P."/>
        </authorList>
    </citation>
    <scope>NUCLEOTIDE SEQUENCE [LARGE SCALE GENOMIC DNA]</scope>
    <source>
        <strain evidence="5">UBA9380</strain>
    </source>
</reference>
<dbReference type="InterPro" id="IPR046357">
    <property type="entry name" value="PPIase_dom_sf"/>
</dbReference>
<evidence type="ECO:0000256" key="1">
    <source>
        <dbReference type="ARBA" id="ARBA00004236"/>
    </source>
</evidence>
<feature type="non-terminal residue" evidence="5">
    <location>
        <position position="1"/>
    </location>
</feature>
<dbReference type="PANTHER" id="PTHR47529">
    <property type="entry name" value="PEPTIDYL-PROLYL CIS-TRANS ISOMERASE D"/>
    <property type="match status" value="1"/>
</dbReference>
<comment type="subcellular location">
    <subcellularLocation>
        <location evidence="1">Cell membrane</location>
    </subcellularLocation>
</comment>